<keyword evidence="4" id="KW-1185">Reference proteome</keyword>
<proteinExistence type="predicted"/>
<dbReference type="Proteomes" id="UP000187148">
    <property type="component" value="Chromosome"/>
</dbReference>
<dbReference type="AlphaFoldDB" id="A0A807LLQ3"/>
<dbReference type="GO" id="GO:0046872">
    <property type="term" value="F:metal ion binding"/>
    <property type="evidence" value="ECO:0007669"/>
    <property type="project" value="UniProtKB-KW"/>
</dbReference>
<dbReference type="RefSeq" id="WP_054802924.1">
    <property type="nucleotide sequence ID" value="NZ_CP019445.1"/>
</dbReference>
<name>A0A807LLQ3_9ENTR</name>
<gene>
    <name evidence="3" type="ORF">BWI95_14750</name>
</gene>
<evidence type="ECO:0000256" key="1">
    <source>
        <dbReference type="ARBA" id="ARBA00022723"/>
    </source>
</evidence>
<dbReference type="InterPro" id="IPR013096">
    <property type="entry name" value="Cupin_2"/>
</dbReference>
<dbReference type="SUPFAM" id="SSF51182">
    <property type="entry name" value="RmlC-like cupins"/>
    <property type="match status" value="1"/>
</dbReference>
<dbReference type="PANTHER" id="PTHR35848:SF6">
    <property type="entry name" value="CUPIN TYPE-2 DOMAIN-CONTAINING PROTEIN"/>
    <property type="match status" value="1"/>
</dbReference>
<dbReference type="EMBL" id="CP019445">
    <property type="protein sequence ID" value="APZ06212.1"/>
    <property type="molecule type" value="Genomic_DNA"/>
</dbReference>
<organism evidence="3 4">
    <name type="scientific">Kosakonia cowanii JCM 10956 = DSM 18146</name>
    <dbReference type="NCBI Taxonomy" id="1300165"/>
    <lineage>
        <taxon>Bacteria</taxon>
        <taxon>Pseudomonadati</taxon>
        <taxon>Pseudomonadota</taxon>
        <taxon>Gammaproteobacteria</taxon>
        <taxon>Enterobacterales</taxon>
        <taxon>Enterobacteriaceae</taxon>
        <taxon>Kosakonia</taxon>
    </lineage>
</organism>
<protein>
    <submittedName>
        <fullName evidence="3">Auxin-binding protein</fullName>
    </submittedName>
</protein>
<dbReference type="PANTHER" id="PTHR35848">
    <property type="entry name" value="OXALATE-BINDING PROTEIN"/>
    <property type="match status" value="1"/>
</dbReference>
<keyword evidence="1" id="KW-0479">Metal-binding</keyword>
<dbReference type="Gene3D" id="2.60.120.10">
    <property type="entry name" value="Jelly Rolls"/>
    <property type="match status" value="1"/>
</dbReference>
<accession>A0A807LLQ3</accession>
<dbReference type="CDD" id="cd02224">
    <property type="entry name" value="cupin_SPO2919-like"/>
    <property type="match status" value="1"/>
</dbReference>
<dbReference type="InterPro" id="IPR011051">
    <property type="entry name" value="RmlC_Cupin_sf"/>
</dbReference>
<evidence type="ECO:0000313" key="3">
    <source>
        <dbReference type="EMBL" id="APZ06212.1"/>
    </source>
</evidence>
<evidence type="ECO:0000259" key="2">
    <source>
        <dbReference type="Pfam" id="PF07883"/>
    </source>
</evidence>
<reference evidence="3 4" key="1">
    <citation type="submission" date="2017-01" db="EMBL/GenBank/DDBJ databases">
        <authorList>
            <person name="Cao J.-M."/>
        </authorList>
    </citation>
    <scope>NUCLEOTIDE SEQUENCE [LARGE SCALE GENOMIC DNA]</scope>
    <source>
        <strain evidence="3 4">888-76</strain>
    </source>
</reference>
<evidence type="ECO:0000313" key="4">
    <source>
        <dbReference type="Proteomes" id="UP000187148"/>
    </source>
</evidence>
<feature type="domain" description="Cupin type-2" evidence="2">
    <location>
        <begin position="46"/>
        <end position="115"/>
    </location>
</feature>
<dbReference type="KEGG" id="kco:BWI95_14750"/>
<dbReference type="InterPro" id="IPR051610">
    <property type="entry name" value="GPI/OXD"/>
</dbReference>
<dbReference type="Pfam" id="PF07883">
    <property type="entry name" value="Cupin_2"/>
    <property type="match status" value="1"/>
</dbReference>
<sequence>MSETFTIKNFNKVNDVRFEREPLYASEGGSLTSGTLANKLGASVDTLPPGKRSTPFHFHHVQEEMFIILKGNGTLRIAERMVAIGEGDVITIPPGKAWPHQIINTSSLPLMYISVSTMEFPEVCEYPDSDKYLVKSTNQKDDGFRVLDFRGKGVDYWEGEP</sequence>
<dbReference type="InterPro" id="IPR014710">
    <property type="entry name" value="RmlC-like_jellyroll"/>
</dbReference>